<dbReference type="AlphaFoldDB" id="A0A1C3K3Y8"/>
<dbReference type="GO" id="GO:0004177">
    <property type="term" value="F:aminopeptidase activity"/>
    <property type="evidence" value="ECO:0007669"/>
    <property type="project" value="TreeGrafter"/>
</dbReference>
<reference evidence="2 3" key="2">
    <citation type="submission" date="2017-08" db="EMBL/GenBank/DDBJ databases">
        <authorList>
            <person name="de Groot N.N."/>
        </authorList>
    </citation>
    <scope>NUCLEOTIDE SEQUENCE [LARGE SCALE GENOMIC DNA]</scope>
    <source>
        <strain evidence="2">Orrdi1</strain>
    </source>
</reference>
<dbReference type="InterPro" id="IPR010384">
    <property type="entry name" value="MtfA_fam"/>
</dbReference>
<dbReference type="GO" id="GO:0005829">
    <property type="term" value="C:cytosol"/>
    <property type="evidence" value="ECO:0007669"/>
    <property type="project" value="TreeGrafter"/>
</dbReference>
<dbReference type="Pfam" id="PF06167">
    <property type="entry name" value="Peptidase_M90"/>
    <property type="match status" value="1"/>
</dbReference>
<dbReference type="KEGG" id="odi:ODI_R1404"/>
<accession>A0A1C3K3Y8</accession>
<dbReference type="PANTHER" id="PTHR30164:SF2">
    <property type="entry name" value="PROTEIN MTFA"/>
    <property type="match status" value="1"/>
</dbReference>
<dbReference type="EMBL" id="LT907988">
    <property type="protein sequence ID" value="SOE48378.1"/>
    <property type="molecule type" value="Genomic_DNA"/>
</dbReference>
<dbReference type="PANTHER" id="PTHR30164">
    <property type="entry name" value="MTFA PEPTIDASE"/>
    <property type="match status" value="1"/>
</dbReference>
<organism evidence="1 3">
    <name type="scientific">Orrella dioscoreae</name>
    <dbReference type="NCBI Taxonomy" id="1851544"/>
    <lineage>
        <taxon>Bacteria</taxon>
        <taxon>Pseudomonadati</taxon>
        <taxon>Pseudomonadota</taxon>
        <taxon>Betaproteobacteria</taxon>
        <taxon>Burkholderiales</taxon>
        <taxon>Alcaligenaceae</taxon>
        <taxon>Orrella</taxon>
    </lineage>
</organism>
<dbReference type="InterPro" id="IPR042252">
    <property type="entry name" value="MtfA_N"/>
</dbReference>
<dbReference type="STRING" id="1851544.ODI_00764"/>
<dbReference type="GO" id="GO:0008237">
    <property type="term" value="F:metallopeptidase activity"/>
    <property type="evidence" value="ECO:0007669"/>
    <property type="project" value="InterPro"/>
</dbReference>
<dbReference type="SUPFAM" id="SSF55486">
    <property type="entry name" value="Metalloproteases ('zincins'), catalytic domain"/>
    <property type="match status" value="1"/>
</dbReference>
<sequence>MLRWLRGAGAGRAETASVEARISDTLWTDVLRAHPFLDGLSADEDAALRKRCAWLLASKTLNGARGLVPTDFMRLSIAVQACLPILHLAPTLYDGWNEIIVYPGGFLIPRRQQDDAGVVHEYVEEAAGEAWEGGPIVLSWEAPDALAEPGQHAFNVVIHEFAHKLDLHAGDADGMPALHAHADISPRHWRAVLARSYDAFVTALEEIEAAIPPDVDPEGPDAAPWYGQLPLDPYAATDEAEFFAVSSESFFVDPWPLAETLPDWYGLLAAYYRQDPLHRLRAADDAAWGS</sequence>
<dbReference type="CDD" id="cd20169">
    <property type="entry name" value="Peptidase_M90_mtfA"/>
    <property type="match status" value="1"/>
</dbReference>
<proteinExistence type="predicted"/>
<name>A0A1C3K3Y8_9BURK</name>
<dbReference type="RefSeq" id="WP_067755385.1">
    <property type="nucleotide sequence ID" value="NZ_LT907988.1"/>
</dbReference>
<dbReference type="EMBL" id="FLRC01000027">
    <property type="protein sequence ID" value="SBT26138.1"/>
    <property type="molecule type" value="Genomic_DNA"/>
</dbReference>
<dbReference type="OrthoDB" id="9786424at2"/>
<evidence type="ECO:0000313" key="3">
    <source>
        <dbReference type="Proteomes" id="UP000078558"/>
    </source>
</evidence>
<dbReference type="Gene3D" id="3.40.390.10">
    <property type="entry name" value="Collagenase (Catalytic Domain)"/>
    <property type="match status" value="1"/>
</dbReference>
<evidence type="ECO:0000313" key="1">
    <source>
        <dbReference type="EMBL" id="SBT26138.1"/>
    </source>
</evidence>
<protein>
    <submittedName>
        <fullName evidence="1">Inner membrane protein</fullName>
    </submittedName>
</protein>
<evidence type="ECO:0000313" key="2">
    <source>
        <dbReference type="EMBL" id="SOE48378.1"/>
    </source>
</evidence>
<dbReference type="Gene3D" id="1.10.472.150">
    <property type="entry name" value="Glucose-regulated metallo-peptidase M90, N-terminal domain"/>
    <property type="match status" value="1"/>
</dbReference>
<dbReference type="InterPro" id="IPR024079">
    <property type="entry name" value="MetalloPept_cat_dom_sf"/>
</dbReference>
<dbReference type="Proteomes" id="UP000078558">
    <property type="component" value="Chromosome I"/>
</dbReference>
<gene>
    <name evidence="1" type="ORF">ODI_00764</name>
    <name evidence="2" type="ORF">ODI_R1404</name>
</gene>
<reference evidence="1 3" key="1">
    <citation type="submission" date="2016-06" db="EMBL/GenBank/DDBJ databases">
        <authorList>
            <person name="Kjaerup R.B."/>
            <person name="Dalgaard T.S."/>
            <person name="Juul-Madsen H.R."/>
        </authorList>
    </citation>
    <scope>NUCLEOTIDE SEQUENCE [LARGE SCALE GENOMIC DNA]</scope>
    <source>
        <strain evidence="1">Orrdi1</strain>
    </source>
</reference>
<keyword evidence="3" id="KW-1185">Reference proteome</keyword>